<dbReference type="AlphaFoldDB" id="F8A9E9"/>
<dbReference type="InterPro" id="IPR045584">
    <property type="entry name" value="Pilin-like"/>
</dbReference>
<dbReference type="GO" id="GO:0044096">
    <property type="term" value="C:type IV pilus"/>
    <property type="evidence" value="ECO:0007669"/>
    <property type="project" value="TreeGrafter"/>
</dbReference>
<protein>
    <recommendedName>
        <fullName evidence="6">Prepilin-type N-terminal cleavage/methylation domain-containing protein</fullName>
    </recommendedName>
</protein>
<evidence type="ECO:0008006" key="6">
    <source>
        <dbReference type="Google" id="ProtNLM"/>
    </source>
</evidence>
<dbReference type="PANTHER" id="PTHR30093:SF34">
    <property type="entry name" value="PREPILIN PEPTIDASE-DEPENDENT PROTEIN D"/>
    <property type="match status" value="1"/>
</dbReference>
<accession>F8A9E9</accession>
<evidence type="ECO:0000256" key="2">
    <source>
        <dbReference type="ARBA" id="ARBA00022481"/>
    </source>
</evidence>
<keyword evidence="3" id="KW-0472">Membrane</keyword>
<dbReference type="PaxDb" id="667014-Thein_0205"/>
<feature type="transmembrane region" description="Helical" evidence="3">
    <location>
        <begin position="12"/>
        <end position="34"/>
    </location>
</feature>
<reference evidence="4 5" key="2">
    <citation type="journal article" date="2012" name="Stand. Genomic Sci.">
        <title>Complete genome sequence of the thermophilic sulfate-reducing ocean bacterium Thermodesulfatator indicus type strain (CIR29812(T)).</title>
        <authorList>
            <person name="Anderson I."/>
            <person name="Saunders E."/>
            <person name="Lapidus A."/>
            <person name="Nolan M."/>
            <person name="Lucas S."/>
            <person name="Tice H."/>
            <person name="Del Rio T.G."/>
            <person name="Cheng J.F."/>
            <person name="Han C."/>
            <person name="Tapia R."/>
            <person name="Goodwin L.A."/>
            <person name="Pitluck S."/>
            <person name="Liolios K."/>
            <person name="Mavromatis K."/>
            <person name="Pagani I."/>
            <person name="Ivanova N."/>
            <person name="Mikhailova N."/>
            <person name="Pati A."/>
            <person name="Chen A."/>
            <person name="Palaniappan K."/>
            <person name="Land M."/>
            <person name="Hauser L."/>
            <person name="Jeffries C.D."/>
            <person name="Chang Y.J."/>
            <person name="Brambilla E.M."/>
            <person name="Rohde M."/>
            <person name="Spring S."/>
            <person name="Goker M."/>
            <person name="Detter J.C."/>
            <person name="Woyke T."/>
            <person name="Bristow J."/>
            <person name="Eisen J.A."/>
            <person name="Markowitz V."/>
            <person name="Hugenholtz P."/>
            <person name="Kyrpides N.C."/>
            <person name="Klenk H.P."/>
        </authorList>
    </citation>
    <scope>NUCLEOTIDE SEQUENCE [LARGE SCALE GENOMIC DNA]</scope>
    <source>
        <strain evidence="5">DSM 15286 / JCM 11887 / CIR29812</strain>
    </source>
</reference>
<dbReference type="EMBL" id="CP002683">
    <property type="protein sequence ID" value="AEH44090.1"/>
    <property type="molecule type" value="Genomic_DNA"/>
</dbReference>
<evidence type="ECO:0000313" key="5">
    <source>
        <dbReference type="Proteomes" id="UP000006793"/>
    </source>
</evidence>
<keyword evidence="3" id="KW-0812">Transmembrane</keyword>
<dbReference type="InterPro" id="IPR012902">
    <property type="entry name" value="N_methyl_site"/>
</dbReference>
<dbReference type="STRING" id="667014.Thein_0205"/>
<evidence type="ECO:0000313" key="4">
    <source>
        <dbReference type="EMBL" id="AEH44090.1"/>
    </source>
</evidence>
<name>F8A9E9_THEID</name>
<dbReference type="eggNOG" id="COG2165">
    <property type="taxonomic scope" value="Bacteria"/>
</dbReference>
<dbReference type="Gene3D" id="3.30.700.10">
    <property type="entry name" value="Glycoprotein, Type 4 Pilin"/>
    <property type="match status" value="1"/>
</dbReference>
<dbReference type="KEGG" id="tid:Thein_0205"/>
<comment type="similarity">
    <text evidence="1">Belongs to the N-Me-Phe pilin family.</text>
</comment>
<dbReference type="HOGENOM" id="CLU_091705_4_5_0"/>
<proteinExistence type="inferred from homology"/>
<dbReference type="Proteomes" id="UP000006793">
    <property type="component" value="Chromosome"/>
</dbReference>
<gene>
    <name evidence="4" type="ordered locus">Thein_0205</name>
</gene>
<keyword evidence="5" id="KW-1185">Reference proteome</keyword>
<reference evidence="5" key="1">
    <citation type="submission" date="2011-04" db="EMBL/GenBank/DDBJ databases">
        <title>The complete genome of Thermodesulfatator indicus DSM 15286.</title>
        <authorList>
            <person name="Lucas S."/>
            <person name="Copeland A."/>
            <person name="Lapidus A."/>
            <person name="Bruce D."/>
            <person name="Goodwin L."/>
            <person name="Pitluck S."/>
            <person name="Peters L."/>
            <person name="Kyrpides N."/>
            <person name="Mavromatis K."/>
            <person name="Pagani I."/>
            <person name="Ivanova N."/>
            <person name="Saunders L."/>
            <person name="Detter J.C."/>
            <person name="Tapia R."/>
            <person name="Han C."/>
            <person name="Land M."/>
            <person name="Hauser L."/>
            <person name="Markowitz V."/>
            <person name="Cheng J.-F."/>
            <person name="Hugenholtz P."/>
            <person name="Woyke T."/>
            <person name="Wu D."/>
            <person name="Spring S."/>
            <person name="Schroeder M."/>
            <person name="Brambilla E."/>
            <person name="Klenk H.-P."/>
            <person name="Eisen J.A."/>
        </authorList>
    </citation>
    <scope>NUCLEOTIDE SEQUENCE [LARGE SCALE GENOMIC DNA]</scope>
    <source>
        <strain evidence="5">DSM 15286 / JCM 11887 / CIR29812</strain>
    </source>
</reference>
<dbReference type="PROSITE" id="PS00409">
    <property type="entry name" value="PROKAR_NTER_METHYL"/>
    <property type="match status" value="1"/>
</dbReference>
<dbReference type="RefSeq" id="WP_013906837.1">
    <property type="nucleotide sequence ID" value="NC_015681.1"/>
</dbReference>
<dbReference type="PANTHER" id="PTHR30093">
    <property type="entry name" value="GENERAL SECRETION PATHWAY PROTEIN G"/>
    <property type="match status" value="1"/>
</dbReference>
<evidence type="ECO:0000256" key="3">
    <source>
        <dbReference type="SAM" id="Phobius"/>
    </source>
</evidence>
<dbReference type="InParanoid" id="F8A9E9"/>
<organism evidence="4 5">
    <name type="scientific">Thermodesulfatator indicus (strain DSM 15286 / JCM 11887 / CIR29812)</name>
    <dbReference type="NCBI Taxonomy" id="667014"/>
    <lineage>
        <taxon>Bacteria</taxon>
        <taxon>Pseudomonadati</taxon>
        <taxon>Thermodesulfobacteriota</taxon>
        <taxon>Thermodesulfobacteria</taxon>
        <taxon>Thermodesulfobacteriales</taxon>
        <taxon>Thermodesulfatatoraceae</taxon>
        <taxon>Thermodesulfatator</taxon>
    </lineage>
</organism>
<dbReference type="GO" id="GO:0043107">
    <property type="term" value="P:type IV pilus-dependent motility"/>
    <property type="evidence" value="ECO:0007669"/>
    <property type="project" value="TreeGrafter"/>
</dbReference>
<evidence type="ECO:0000256" key="1">
    <source>
        <dbReference type="ARBA" id="ARBA00005233"/>
    </source>
</evidence>
<keyword evidence="2" id="KW-0488">Methylation</keyword>
<dbReference type="OrthoDB" id="9856527at2"/>
<keyword evidence="3" id="KW-1133">Transmembrane helix</keyword>
<sequence>MIRERRKDNRKKGFTLVELLIVVAIIAILAAVAIPQYNKYVRKAAAGNAQAALSACLSQAMAEFADNGTTTYTCNLQDTSPSPVTITLNADGNLDSISDTSLTVKGHNVTCTAHTDTNTITCEPS</sequence>
<dbReference type="Pfam" id="PF07963">
    <property type="entry name" value="N_methyl"/>
    <property type="match status" value="1"/>
</dbReference>
<dbReference type="SUPFAM" id="SSF54523">
    <property type="entry name" value="Pili subunits"/>
    <property type="match status" value="1"/>
</dbReference>
<dbReference type="NCBIfam" id="TIGR02532">
    <property type="entry name" value="IV_pilin_GFxxxE"/>
    <property type="match status" value="1"/>
</dbReference>